<sequence length="146" mass="16309">MPTYYTTDTLAPYMEHDGSNDNAVYMAPVEGYGHAMQKQDTSMVTATEAEAEATNANVTEPVDYYVYPRDAEQREDAESLPASPGSTEKCDPYAESLPSRKTYRTRSGRQPRSRPPPSNAASVPAWEPPYDWDDNASELPYMRSAR</sequence>
<name>A0AAF0ESL9_9BASI</name>
<dbReference type="AlphaFoldDB" id="A0AAF0ESL9"/>
<reference evidence="2" key="1">
    <citation type="submission" date="2023-03" db="EMBL/GenBank/DDBJ databases">
        <title>Mating type loci evolution in Malassezia.</title>
        <authorList>
            <person name="Coelho M.A."/>
        </authorList>
    </citation>
    <scope>NUCLEOTIDE SEQUENCE</scope>
    <source>
        <strain evidence="2">CBS 9557</strain>
    </source>
</reference>
<dbReference type="EMBL" id="CP119895">
    <property type="protein sequence ID" value="WFD27572.1"/>
    <property type="molecule type" value="Genomic_DNA"/>
</dbReference>
<evidence type="ECO:0000256" key="1">
    <source>
        <dbReference type="SAM" id="MobiDB-lite"/>
    </source>
</evidence>
<gene>
    <name evidence="2" type="ORF">MNAN1_002571</name>
</gene>
<protein>
    <submittedName>
        <fullName evidence="2">Uncharacterized protein</fullName>
    </submittedName>
</protein>
<accession>A0AAF0ESL9</accession>
<dbReference type="Proteomes" id="UP001213623">
    <property type="component" value="Chromosome 4"/>
</dbReference>
<proteinExistence type="predicted"/>
<keyword evidence="3" id="KW-1185">Reference proteome</keyword>
<feature type="compositionally biased region" description="Basic residues" evidence="1">
    <location>
        <begin position="101"/>
        <end position="112"/>
    </location>
</feature>
<evidence type="ECO:0000313" key="3">
    <source>
        <dbReference type="Proteomes" id="UP001213623"/>
    </source>
</evidence>
<feature type="region of interest" description="Disordered" evidence="1">
    <location>
        <begin position="67"/>
        <end position="146"/>
    </location>
</feature>
<organism evidence="2 3">
    <name type="scientific">Malassezia nana</name>
    <dbReference type="NCBI Taxonomy" id="180528"/>
    <lineage>
        <taxon>Eukaryota</taxon>
        <taxon>Fungi</taxon>
        <taxon>Dikarya</taxon>
        <taxon>Basidiomycota</taxon>
        <taxon>Ustilaginomycotina</taxon>
        <taxon>Malasseziomycetes</taxon>
        <taxon>Malasseziales</taxon>
        <taxon>Malasseziaceae</taxon>
        <taxon>Malassezia</taxon>
    </lineage>
</organism>
<evidence type="ECO:0000313" key="2">
    <source>
        <dbReference type="EMBL" id="WFD27572.1"/>
    </source>
</evidence>